<feature type="transmembrane region" description="Helical" evidence="1">
    <location>
        <begin position="153"/>
        <end position="178"/>
    </location>
</feature>
<reference evidence="3" key="1">
    <citation type="journal article" date="2019" name="Int. J. Syst. Evol. Microbiol.">
        <title>The Global Catalogue of Microorganisms (GCM) 10K type strain sequencing project: providing services to taxonomists for standard genome sequencing and annotation.</title>
        <authorList>
            <consortium name="The Broad Institute Genomics Platform"/>
            <consortium name="The Broad Institute Genome Sequencing Center for Infectious Disease"/>
            <person name="Wu L."/>
            <person name="Ma J."/>
        </authorList>
    </citation>
    <scope>NUCLEOTIDE SEQUENCE [LARGE SCALE GENOMIC DNA]</scope>
    <source>
        <strain evidence="3">NBRC 111756</strain>
    </source>
</reference>
<organism evidence="2 3">
    <name type="scientific">Marinobacterium aestuariivivens</name>
    <dbReference type="NCBI Taxonomy" id="1698799"/>
    <lineage>
        <taxon>Bacteria</taxon>
        <taxon>Pseudomonadati</taxon>
        <taxon>Pseudomonadota</taxon>
        <taxon>Gammaproteobacteria</taxon>
        <taxon>Oceanospirillales</taxon>
        <taxon>Oceanospirillaceae</taxon>
        <taxon>Marinobacterium</taxon>
    </lineage>
</organism>
<keyword evidence="1" id="KW-1133">Transmembrane helix</keyword>
<evidence type="ECO:0000256" key="1">
    <source>
        <dbReference type="SAM" id="Phobius"/>
    </source>
</evidence>
<gene>
    <name evidence="2" type="ORF">ACFQDL_05845</name>
</gene>
<keyword evidence="1" id="KW-0472">Membrane</keyword>
<sequence>MKTILVFYVKYGCFLYRLERAYWMFLFIFLVFPVLGFSTVFTMPDEDDLKQDLFYVDRLNFSPKKGQRYGIYGYSLVESRRLYYRGIPRPDILEDILSNRDVEDRKILVLYYHSTLLDKMVDRRSVLTFIYNGEEVENIKKKLNNLRDRTRNVVYFSVFLVVVVTIFWVFPFVLYISLRRAGYVK</sequence>
<comment type="caution">
    <text evidence="2">The sequence shown here is derived from an EMBL/GenBank/DDBJ whole genome shotgun (WGS) entry which is preliminary data.</text>
</comment>
<proteinExistence type="predicted"/>
<dbReference type="Proteomes" id="UP001596422">
    <property type="component" value="Unassembled WGS sequence"/>
</dbReference>
<dbReference type="EMBL" id="JBHSWE010000001">
    <property type="protein sequence ID" value="MFC6669661.1"/>
    <property type="molecule type" value="Genomic_DNA"/>
</dbReference>
<evidence type="ECO:0000313" key="3">
    <source>
        <dbReference type="Proteomes" id="UP001596422"/>
    </source>
</evidence>
<name>A0ABW1ZWV8_9GAMM</name>
<dbReference type="RefSeq" id="WP_379908207.1">
    <property type="nucleotide sequence ID" value="NZ_JBHSWE010000001.1"/>
</dbReference>
<feature type="transmembrane region" description="Helical" evidence="1">
    <location>
        <begin position="21"/>
        <end position="43"/>
    </location>
</feature>
<accession>A0ABW1ZWV8</accession>
<keyword evidence="3" id="KW-1185">Reference proteome</keyword>
<keyword evidence="1" id="KW-0812">Transmembrane</keyword>
<protein>
    <submittedName>
        <fullName evidence="2">Uncharacterized protein</fullName>
    </submittedName>
</protein>
<evidence type="ECO:0000313" key="2">
    <source>
        <dbReference type="EMBL" id="MFC6669661.1"/>
    </source>
</evidence>